<dbReference type="GO" id="GO:0160147">
    <property type="term" value="F:tRNA pseudouridine(38-40) synthase activity"/>
    <property type="evidence" value="ECO:0007669"/>
    <property type="project" value="UniProtKB-EC"/>
</dbReference>
<dbReference type="InterPro" id="IPR020094">
    <property type="entry name" value="TruA/RsuA/RluB/E/F_N"/>
</dbReference>
<dbReference type="STRING" id="1121400.SAMN02746065_10777"/>
<dbReference type="Proteomes" id="UP000192418">
    <property type="component" value="Unassembled WGS sequence"/>
</dbReference>
<keyword evidence="10" id="KW-1185">Reference proteome</keyword>
<dbReference type="AlphaFoldDB" id="A0A1W2B7X9"/>
<evidence type="ECO:0000256" key="5">
    <source>
        <dbReference type="PIRSR" id="PIRSR001430-1"/>
    </source>
</evidence>
<dbReference type="RefSeq" id="WP_084068300.1">
    <property type="nucleotide sequence ID" value="NZ_FWXY01000007.1"/>
</dbReference>
<evidence type="ECO:0000256" key="4">
    <source>
        <dbReference type="HAMAP-Rule" id="MF_00171"/>
    </source>
</evidence>
<evidence type="ECO:0000256" key="2">
    <source>
        <dbReference type="ARBA" id="ARBA00022694"/>
    </source>
</evidence>
<dbReference type="PANTHER" id="PTHR11142">
    <property type="entry name" value="PSEUDOURIDYLATE SYNTHASE"/>
    <property type="match status" value="1"/>
</dbReference>
<proteinExistence type="inferred from homology"/>
<dbReference type="GO" id="GO:0031119">
    <property type="term" value="P:tRNA pseudouridine synthesis"/>
    <property type="evidence" value="ECO:0007669"/>
    <property type="project" value="UniProtKB-UniRule"/>
</dbReference>
<dbReference type="HAMAP" id="MF_00171">
    <property type="entry name" value="TruA"/>
    <property type="match status" value="1"/>
</dbReference>
<feature type="binding site" evidence="4 6">
    <location>
        <position position="113"/>
    </location>
    <ligand>
        <name>substrate</name>
    </ligand>
</feature>
<comment type="caution">
    <text evidence="4">Lacks conserved residue(s) required for the propagation of feature annotation.</text>
</comment>
<dbReference type="EC" id="5.4.99.12" evidence="4"/>
<dbReference type="InterPro" id="IPR020103">
    <property type="entry name" value="PsdUridine_synth_cat_dom_sf"/>
</dbReference>
<dbReference type="PIRSF" id="PIRSF001430">
    <property type="entry name" value="tRNA_psdUrid_synth"/>
    <property type="match status" value="1"/>
</dbReference>
<evidence type="ECO:0000259" key="8">
    <source>
        <dbReference type="Pfam" id="PF01416"/>
    </source>
</evidence>
<comment type="catalytic activity">
    <reaction evidence="4 7">
        <text>uridine(38/39/40) in tRNA = pseudouridine(38/39/40) in tRNA</text>
        <dbReference type="Rhea" id="RHEA:22376"/>
        <dbReference type="Rhea" id="RHEA-COMP:10085"/>
        <dbReference type="Rhea" id="RHEA-COMP:10087"/>
        <dbReference type="ChEBI" id="CHEBI:65314"/>
        <dbReference type="ChEBI" id="CHEBI:65315"/>
        <dbReference type="EC" id="5.4.99.12"/>
    </reaction>
</comment>
<organism evidence="9 10">
    <name type="scientific">Desulfocicer vacuolatum DSM 3385</name>
    <dbReference type="NCBI Taxonomy" id="1121400"/>
    <lineage>
        <taxon>Bacteria</taxon>
        <taxon>Pseudomonadati</taxon>
        <taxon>Thermodesulfobacteriota</taxon>
        <taxon>Desulfobacteria</taxon>
        <taxon>Desulfobacterales</taxon>
        <taxon>Desulfobacteraceae</taxon>
        <taxon>Desulfocicer</taxon>
    </lineage>
</organism>
<protein>
    <recommendedName>
        <fullName evidence="4">tRNA pseudouridine synthase A</fullName>
        <ecNumber evidence="4">5.4.99.12</ecNumber>
    </recommendedName>
    <alternativeName>
        <fullName evidence="4">tRNA pseudouridine(38-40) synthase</fullName>
    </alternativeName>
    <alternativeName>
        <fullName evidence="4">tRNA pseudouridylate synthase I</fullName>
    </alternativeName>
    <alternativeName>
        <fullName evidence="4">tRNA-uridine isomerase I</fullName>
    </alternativeName>
</protein>
<dbReference type="Gene3D" id="3.30.70.580">
    <property type="entry name" value="Pseudouridine synthase I, catalytic domain, N-terminal subdomain"/>
    <property type="match status" value="1"/>
</dbReference>
<accession>A0A1W2B7X9</accession>
<evidence type="ECO:0000313" key="10">
    <source>
        <dbReference type="Proteomes" id="UP000192418"/>
    </source>
</evidence>
<dbReference type="PANTHER" id="PTHR11142:SF0">
    <property type="entry name" value="TRNA PSEUDOURIDINE SYNTHASE-LIKE 1"/>
    <property type="match status" value="1"/>
</dbReference>
<dbReference type="EMBL" id="FWXY01000007">
    <property type="protein sequence ID" value="SMC69075.1"/>
    <property type="molecule type" value="Genomic_DNA"/>
</dbReference>
<dbReference type="Pfam" id="PF01416">
    <property type="entry name" value="PseudoU_synth_1"/>
    <property type="match status" value="1"/>
</dbReference>
<dbReference type="OrthoDB" id="9811823at2"/>
<evidence type="ECO:0000256" key="1">
    <source>
        <dbReference type="ARBA" id="ARBA00009375"/>
    </source>
</evidence>
<keyword evidence="2 4" id="KW-0819">tRNA processing</keyword>
<evidence type="ECO:0000256" key="3">
    <source>
        <dbReference type="ARBA" id="ARBA00023235"/>
    </source>
</evidence>
<comment type="similarity">
    <text evidence="1 4 7">Belongs to the tRNA pseudouridine synthase TruA family.</text>
</comment>
<dbReference type="InterPro" id="IPR020097">
    <property type="entry name" value="PsdUridine_synth_TruA_a/b_dom"/>
</dbReference>
<dbReference type="GO" id="GO:0003723">
    <property type="term" value="F:RNA binding"/>
    <property type="evidence" value="ECO:0007669"/>
    <property type="project" value="InterPro"/>
</dbReference>
<evidence type="ECO:0000256" key="7">
    <source>
        <dbReference type="RuleBase" id="RU003792"/>
    </source>
</evidence>
<feature type="domain" description="Pseudouridine synthase I TruA alpha/beta" evidence="8">
    <location>
        <begin position="147"/>
        <end position="256"/>
    </location>
</feature>
<evidence type="ECO:0000256" key="6">
    <source>
        <dbReference type="PIRSR" id="PIRSR001430-2"/>
    </source>
</evidence>
<evidence type="ECO:0000313" key="9">
    <source>
        <dbReference type="EMBL" id="SMC69075.1"/>
    </source>
</evidence>
<dbReference type="SUPFAM" id="SSF55120">
    <property type="entry name" value="Pseudouridine synthase"/>
    <property type="match status" value="1"/>
</dbReference>
<keyword evidence="3 4" id="KW-0413">Isomerase</keyword>
<dbReference type="InterPro" id="IPR020095">
    <property type="entry name" value="PsdUridine_synth_TruA_C"/>
</dbReference>
<comment type="subunit">
    <text evidence="4">Homodimer.</text>
</comment>
<comment type="function">
    <text evidence="4">Formation of pseudouridine at positions 38, 39 and 40 in the anticodon stem and loop of transfer RNAs.</text>
</comment>
<dbReference type="InterPro" id="IPR001406">
    <property type="entry name" value="PsdUridine_synth_TruA"/>
</dbReference>
<dbReference type="Gene3D" id="3.30.70.660">
    <property type="entry name" value="Pseudouridine synthase I, catalytic domain, C-terminal subdomain"/>
    <property type="match status" value="1"/>
</dbReference>
<reference evidence="9 10" key="1">
    <citation type="submission" date="2017-04" db="EMBL/GenBank/DDBJ databases">
        <authorList>
            <person name="Afonso C.L."/>
            <person name="Miller P.J."/>
            <person name="Scott M.A."/>
            <person name="Spackman E."/>
            <person name="Goraichik I."/>
            <person name="Dimitrov K.M."/>
            <person name="Suarez D.L."/>
            <person name="Swayne D.E."/>
        </authorList>
    </citation>
    <scope>NUCLEOTIDE SEQUENCE [LARGE SCALE GENOMIC DNA]</scope>
    <source>
        <strain evidence="9 10">DSM 3385</strain>
    </source>
</reference>
<name>A0A1W2B7X9_9BACT</name>
<feature type="active site" description="Nucleophile" evidence="4 5">
    <location>
        <position position="55"/>
    </location>
</feature>
<sequence length="257" mass="29924">MTQYRYLVHIQYLGFRYHGWLKQPGLRTVESMVEKTIKFVLGHNDFKILGSSRTDAKVSANHSAFELFVNEPLDPKIFFLNFNKNLPNDIKILKIESVDKTFNIIQTPRTKEYLYLFSHGEKMHPFCAPFMHSSIKLLDIELMKQGARLFKGKHSFINYCTKPGSQTTFDREILESKIEENTILKANFFPEKSYVYHIHAKGFLRYQVRLVMGQLFCLGRGETTLNKIKETLNNKAMQPLRFIAPSSGLILNKINFC</sequence>
<gene>
    <name evidence="4" type="primary">truA</name>
    <name evidence="9" type="ORF">SAMN02746065_10777</name>
</gene>